<feature type="transmembrane region" description="Helical" evidence="1">
    <location>
        <begin position="6"/>
        <end position="27"/>
    </location>
</feature>
<keyword evidence="1" id="KW-1133">Transmembrane helix</keyword>
<keyword evidence="1" id="KW-0812">Transmembrane</keyword>
<evidence type="ECO:0000313" key="2">
    <source>
        <dbReference type="EMBL" id="DAD74155.1"/>
    </source>
</evidence>
<proteinExistence type="predicted"/>
<dbReference type="EMBL" id="BK014753">
    <property type="protein sequence ID" value="DAD74155.1"/>
    <property type="molecule type" value="Genomic_DNA"/>
</dbReference>
<accession>A0A8S5LWI1</accession>
<keyword evidence="1" id="KW-0472">Membrane</keyword>
<protein>
    <submittedName>
        <fullName evidence="2">Uncharacterized protein</fullName>
    </submittedName>
</protein>
<name>A0A8S5LWI1_9CAUD</name>
<reference evidence="2" key="1">
    <citation type="journal article" date="2021" name="Proc. Natl. Acad. Sci. U.S.A.">
        <title>A Catalog of Tens of Thousands of Viruses from Human Metagenomes Reveals Hidden Associations with Chronic Diseases.</title>
        <authorList>
            <person name="Tisza M.J."/>
            <person name="Buck C.B."/>
        </authorList>
    </citation>
    <scope>NUCLEOTIDE SEQUENCE</scope>
    <source>
        <strain evidence="2">CtplG2</strain>
    </source>
</reference>
<sequence>MELINTIANLITAIINLATAIILYRLATKK</sequence>
<organism evidence="2">
    <name type="scientific">Myoviridae sp. ctplG2</name>
    <dbReference type="NCBI Taxonomy" id="2826700"/>
    <lineage>
        <taxon>Viruses</taxon>
        <taxon>Duplodnaviria</taxon>
        <taxon>Heunggongvirae</taxon>
        <taxon>Uroviricota</taxon>
        <taxon>Caudoviricetes</taxon>
    </lineage>
</organism>
<evidence type="ECO:0000256" key="1">
    <source>
        <dbReference type="SAM" id="Phobius"/>
    </source>
</evidence>